<evidence type="ECO:0000256" key="7">
    <source>
        <dbReference type="ARBA" id="ARBA00023157"/>
    </source>
</evidence>
<keyword evidence="7" id="KW-1015">Disulfide bond</keyword>
<name>A0ABX1FAM9_9PSEU</name>
<keyword evidence="3" id="KW-0001">2Fe-2S</keyword>
<evidence type="ECO:0000256" key="5">
    <source>
        <dbReference type="ARBA" id="ARBA00023004"/>
    </source>
</evidence>
<dbReference type="InterPro" id="IPR006311">
    <property type="entry name" value="TAT_signal"/>
</dbReference>
<dbReference type="PROSITE" id="PS51318">
    <property type="entry name" value="TAT"/>
    <property type="match status" value="1"/>
</dbReference>
<comment type="cofactor">
    <cofactor evidence="9">
        <name>[2Fe-2S] cluster</name>
        <dbReference type="ChEBI" id="CHEBI:190135"/>
    </cofactor>
</comment>
<dbReference type="InterPro" id="IPR014349">
    <property type="entry name" value="Rieske_Fe-S_prot"/>
</dbReference>
<comment type="function">
    <text evidence="1">Iron-sulfur subunit of the cytochrome bc1 complex, an essential component of the respiratory electron transport chain required for ATP synthesis. The bc1 complex catalyzes the oxidation of menaquinol and the reduction of cytochrome c in the respiratory chain. The bc1 complex operates through a Q-cycle mechanism that couples electron transfer to generation of the proton gradient that drives ATP synthesis.</text>
</comment>
<accession>A0ABX1FAM9</accession>
<feature type="signal peptide" evidence="10">
    <location>
        <begin position="1"/>
        <end position="31"/>
    </location>
</feature>
<evidence type="ECO:0000256" key="1">
    <source>
        <dbReference type="ARBA" id="ARBA00002494"/>
    </source>
</evidence>
<evidence type="ECO:0000313" key="13">
    <source>
        <dbReference type="Proteomes" id="UP001515943"/>
    </source>
</evidence>
<dbReference type="CDD" id="cd03467">
    <property type="entry name" value="Rieske"/>
    <property type="match status" value="1"/>
</dbReference>
<evidence type="ECO:0000256" key="10">
    <source>
        <dbReference type="SAM" id="SignalP"/>
    </source>
</evidence>
<evidence type="ECO:0000256" key="3">
    <source>
        <dbReference type="ARBA" id="ARBA00022714"/>
    </source>
</evidence>
<keyword evidence="5" id="KW-0408">Iron</keyword>
<dbReference type="RefSeq" id="WP_167970185.1">
    <property type="nucleotide sequence ID" value="NZ_VSRL01000007.1"/>
</dbReference>
<dbReference type="PROSITE" id="PS51296">
    <property type="entry name" value="RIESKE"/>
    <property type="match status" value="1"/>
</dbReference>
<sequence length="146" mass="15268">MEFPDTPTTVSRRCFLGGCAATALATGTALSAGTAAAAESQPCGKLPPGTFLAKKADVPLNGGVVVYFDDETSVVVAQPKKGTYTAFDAKCTHLGCMCSEVDNNLIICWCHDSRFSSVDGKRKTGPAKKPLPQIKTKIKGDDIVVA</sequence>
<dbReference type="PRINTS" id="PR00162">
    <property type="entry name" value="RIESKE"/>
</dbReference>
<gene>
    <name evidence="12" type="ORF">FXN61_03555</name>
</gene>
<dbReference type="PANTHER" id="PTHR10134">
    <property type="entry name" value="CYTOCHROME B-C1 COMPLEX SUBUNIT RIESKE, MITOCHONDRIAL"/>
    <property type="match status" value="1"/>
</dbReference>
<evidence type="ECO:0000313" key="12">
    <source>
        <dbReference type="EMBL" id="NKE55950.1"/>
    </source>
</evidence>
<dbReference type="SUPFAM" id="SSF50022">
    <property type="entry name" value="ISP domain"/>
    <property type="match status" value="1"/>
</dbReference>
<feature type="chain" id="PRO_5047308182" description="Cytochrome bc1 complex Rieske iron-sulfur subunit" evidence="10">
    <location>
        <begin position="32"/>
        <end position="146"/>
    </location>
</feature>
<evidence type="ECO:0000256" key="4">
    <source>
        <dbReference type="ARBA" id="ARBA00022723"/>
    </source>
</evidence>
<evidence type="ECO:0000259" key="11">
    <source>
        <dbReference type="PROSITE" id="PS51296"/>
    </source>
</evidence>
<comment type="caution">
    <text evidence="12">The sequence shown here is derived from an EMBL/GenBank/DDBJ whole genome shotgun (WGS) entry which is preliminary data.</text>
</comment>
<dbReference type="Gene3D" id="2.102.10.10">
    <property type="entry name" value="Rieske [2Fe-2S] iron-sulphur domain"/>
    <property type="match status" value="1"/>
</dbReference>
<organism evidence="12 13">
    <name type="scientific">Lentzea indica</name>
    <dbReference type="NCBI Taxonomy" id="2604800"/>
    <lineage>
        <taxon>Bacteria</taxon>
        <taxon>Bacillati</taxon>
        <taxon>Actinomycetota</taxon>
        <taxon>Actinomycetes</taxon>
        <taxon>Pseudonocardiales</taxon>
        <taxon>Pseudonocardiaceae</taxon>
        <taxon>Lentzea</taxon>
    </lineage>
</organism>
<evidence type="ECO:0000256" key="2">
    <source>
        <dbReference type="ARBA" id="ARBA00015816"/>
    </source>
</evidence>
<dbReference type="Proteomes" id="UP001515943">
    <property type="component" value="Unassembled WGS sequence"/>
</dbReference>
<dbReference type="Pfam" id="PF00355">
    <property type="entry name" value="Rieske"/>
    <property type="match status" value="1"/>
</dbReference>
<feature type="domain" description="Rieske" evidence="11">
    <location>
        <begin position="50"/>
        <end position="145"/>
    </location>
</feature>
<keyword evidence="10" id="KW-0732">Signal</keyword>
<keyword evidence="13" id="KW-1185">Reference proteome</keyword>
<evidence type="ECO:0000256" key="8">
    <source>
        <dbReference type="ARBA" id="ARBA00029586"/>
    </source>
</evidence>
<proteinExistence type="predicted"/>
<dbReference type="EMBL" id="VSRL01000007">
    <property type="protein sequence ID" value="NKE55950.1"/>
    <property type="molecule type" value="Genomic_DNA"/>
</dbReference>
<evidence type="ECO:0000256" key="6">
    <source>
        <dbReference type="ARBA" id="ARBA00023014"/>
    </source>
</evidence>
<dbReference type="InterPro" id="IPR017941">
    <property type="entry name" value="Rieske_2Fe-2S"/>
</dbReference>
<dbReference type="InterPro" id="IPR005805">
    <property type="entry name" value="Rieske_Fe-S_prot_C"/>
</dbReference>
<evidence type="ECO:0000256" key="9">
    <source>
        <dbReference type="ARBA" id="ARBA00034078"/>
    </source>
</evidence>
<dbReference type="InterPro" id="IPR036922">
    <property type="entry name" value="Rieske_2Fe-2S_sf"/>
</dbReference>
<reference evidence="12 13" key="1">
    <citation type="submission" date="2019-08" db="EMBL/GenBank/DDBJ databases">
        <title>Lentzea from Indian Himalayas.</title>
        <authorList>
            <person name="Mandal S."/>
            <person name="Mallick Gupta A."/>
            <person name="Maiti P.K."/>
            <person name="Sarkar J."/>
            <person name="Mandal S."/>
        </authorList>
    </citation>
    <scope>NUCLEOTIDE SEQUENCE [LARGE SCALE GENOMIC DNA]</scope>
    <source>
        <strain evidence="12 13">PSKA42</strain>
    </source>
</reference>
<protein>
    <recommendedName>
        <fullName evidence="2">Cytochrome bc1 complex Rieske iron-sulfur subunit</fullName>
    </recommendedName>
    <alternativeName>
        <fullName evidence="8">Cytochrome bc1 reductase complex subunit QcrA</fullName>
    </alternativeName>
</protein>
<keyword evidence="6" id="KW-0411">Iron-sulfur</keyword>
<keyword evidence="4" id="KW-0479">Metal-binding</keyword>